<dbReference type="InterPro" id="IPR036509">
    <property type="entry name" value="Met_Sox_Rdtase_MsrA_sf"/>
</dbReference>
<dbReference type="Proteomes" id="UP000053820">
    <property type="component" value="Unassembled WGS sequence"/>
</dbReference>
<dbReference type="Gene3D" id="3.30.1060.10">
    <property type="entry name" value="Peptide methionine sulphoxide reductase MsrA"/>
    <property type="match status" value="1"/>
</dbReference>
<dbReference type="SUPFAM" id="SSF55068">
    <property type="entry name" value="Peptide methionine sulfoxide reductase"/>
    <property type="match status" value="1"/>
</dbReference>
<proteinExistence type="predicted"/>
<protein>
    <submittedName>
        <fullName evidence="1">Uncharacterized protein</fullName>
    </submittedName>
</protein>
<keyword evidence="2" id="KW-1185">Reference proteome</keyword>
<sequence length="125" mass="14019">MRSFHPRAWAMLGSEIAYRSAIFTHRPEQATIAERVIEEVQAVRFTSEGQKIVTDILVRRRRIPAALPVQKPRRLSQVTLVSRVESDPFSAVAQTSSFKSGIMNGFNSHVIHVISAKTRKDCSAT</sequence>
<organism evidence="1 2">
    <name type="scientific">Hydnomerulius pinastri MD-312</name>
    <dbReference type="NCBI Taxonomy" id="994086"/>
    <lineage>
        <taxon>Eukaryota</taxon>
        <taxon>Fungi</taxon>
        <taxon>Dikarya</taxon>
        <taxon>Basidiomycota</taxon>
        <taxon>Agaricomycotina</taxon>
        <taxon>Agaricomycetes</taxon>
        <taxon>Agaricomycetidae</taxon>
        <taxon>Boletales</taxon>
        <taxon>Boletales incertae sedis</taxon>
        <taxon>Leucogyrophana</taxon>
    </lineage>
</organism>
<name>A0A0C9V7U6_9AGAM</name>
<gene>
    <name evidence="1" type="ORF">HYDPIDRAFT_115499</name>
</gene>
<dbReference type="GO" id="GO:0008113">
    <property type="term" value="F:peptide-methionine (S)-S-oxide reductase activity"/>
    <property type="evidence" value="ECO:0007669"/>
    <property type="project" value="InterPro"/>
</dbReference>
<dbReference type="OrthoDB" id="77405at2759"/>
<evidence type="ECO:0000313" key="2">
    <source>
        <dbReference type="Proteomes" id="UP000053820"/>
    </source>
</evidence>
<evidence type="ECO:0000313" key="1">
    <source>
        <dbReference type="EMBL" id="KIJ61699.1"/>
    </source>
</evidence>
<dbReference type="HOGENOM" id="CLU_1992927_0_0_1"/>
<dbReference type="EMBL" id="KN839860">
    <property type="protein sequence ID" value="KIJ61699.1"/>
    <property type="molecule type" value="Genomic_DNA"/>
</dbReference>
<reference evidence="1 2" key="1">
    <citation type="submission" date="2014-04" db="EMBL/GenBank/DDBJ databases">
        <title>Evolutionary Origins and Diversification of the Mycorrhizal Mutualists.</title>
        <authorList>
            <consortium name="DOE Joint Genome Institute"/>
            <consortium name="Mycorrhizal Genomics Consortium"/>
            <person name="Kohler A."/>
            <person name="Kuo A."/>
            <person name="Nagy L.G."/>
            <person name="Floudas D."/>
            <person name="Copeland A."/>
            <person name="Barry K.W."/>
            <person name="Cichocki N."/>
            <person name="Veneault-Fourrey C."/>
            <person name="LaButti K."/>
            <person name="Lindquist E.A."/>
            <person name="Lipzen A."/>
            <person name="Lundell T."/>
            <person name="Morin E."/>
            <person name="Murat C."/>
            <person name="Riley R."/>
            <person name="Ohm R."/>
            <person name="Sun H."/>
            <person name="Tunlid A."/>
            <person name="Henrissat B."/>
            <person name="Grigoriev I.V."/>
            <person name="Hibbett D.S."/>
            <person name="Martin F."/>
        </authorList>
    </citation>
    <scope>NUCLEOTIDE SEQUENCE [LARGE SCALE GENOMIC DNA]</scope>
    <source>
        <strain evidence="1 2">MD-312</strain>
    </source>
</reference>
<dbReference type="AlphaFoldDB" id="A0A0C9V7U6"/>
<accession>A0A0C9V7U6</accession>